<keyword evidence="2" id="KW-0347">Helicase</keyword>
<keyword evidence="2" id="KW-0067">ATP-binding</keyword>
<sequence>MTAEPVPAPIPVPPPLRRHQRLALDALAVRWAAGATRAWVVLPPGAGKTRVGLETALAAVAEGHRAVVLGPNTAIQAQWLAQARAMGLDASDDRDLGAALTALTYQSLAVFDADAEPVEGVDEPEPESRDEALLERLHPHGRALVEALREAGPLLLVLDECHHLLEVWGRLLAELLALLPRARVLGLTATPPETLTRDQANLVADLFGDIAYATSIPAVVREGDLAPFAELVQLVQPTAAERDWLAGDALRFTELTTALVDPTLGTVPFLTWLDRRLVTREGVDGRPGPAWPALARREPDLARAGLRLHHAGLLALPEGARPGEEHRREPAAEDWVVLLDDWVRGHLRRSDAAEDAALLDRIRAALPAVGHTLTRHGVRRGRTPVDRVLARSEAKTTACVTIARHERANLGDDARVLVLCDHERASATLPADLEGVLDQQSGSAWAVLEALLADPATEDVLLVSGSAVAGAPATLTALAEHAAAQDLRLAGALEVVPAVAGGGRAASLEGRWSSRRWVRHVTTFLEAGGTHVLVGTRGLLGEGWDARCLTTLVDLTAVTTTTAVVQTRGRALRTDPQRPEKVALTWTVVCVDPEHPRGDADWQRLVRKHTGFFGVDAEGEVVDGVAHLDPVFSPFAPPPVAEHEAVNARMLVAAEGRADVRERWRVGEPYADRVGRTLRVLPGRTVVRSAEQDDLDRHGRPQPAAVAVRAGRLEPRSARVQAEARRATTRFGQALGGGLSAGTAATVGLTAAASAAGAPSGLAPVIVSLAAAAGVTGAGVGLRTHRRRRGAALLGAVDGTASTVPRVAAAVADALGSTGLVPGASAERVSADVDPDGTYRCVLGGADEAGSEVFTRALADALGPVSGHRYALRRHVLAPGSPDADEAVAERSAGRRGHPVPTGTVWHPVPTDLGVHGELARAYGDALERWVGCEPPVFLARADPAVHGELAAQGSADPFDVTTVVRRRWE</sequence>
<keyword evidence="2" id="KW-0378">Hydrolase</keyword>
<accession>A0A9X2IDP0</accession>
<organism evidence="2 3">
    <name type="scientific">Nocardioides bruguierae</name>
    <dbReference type="NCBI Taxonomy" id="2945102"/>
    <lineage>
        <taxon>Bacteria</taxon>
        <taxon>Bacillati</taxon>
        <taxon>Actinomycetota</taxon>
        <taxon>Actinomycetes</taxon>
        <taxon>Propionibacteriales</taxon>
        <taxon>Nocardioidaceae</taxon>
        <taxon>Nocardioides</taxon>
    </lineage>
</organism>
<evidence type="ECO:0000313" key="2">
    <source>
        <dbReference type="EMBL" id="MCM0619462.1"/>
    </source>
</evidence>
<dbReference type="PANTHER" id="PTHR47396">
    <property type="entry name" value="TYPE I RESTRICTION ENZYME ECOKI R PROTEIN"/>
    <property type="match status" value="1"/>
</dbReference>
<reference evidence="2" key="1">
    <citation type="submission" date="2022-05" db="EMBL/GenBank/DDBJ databases">
        <authorList>
            <person name="Tuo L."/>
        </authorList>
    </citation>
    <scope>NUCLEOTIDE SEQUENCE</scope>
    <source>
        <strain evidence="2">BSK12Z-4</strain>
    </source>
</reference>
<dbReference type="GO" id="GO:0005829">
    <property type="term" value="C:cytosol"/>
    <property type="evidence" value="ECO:0007669"/>
    <property type="project" value="TreeGrafter"/>
</dbReference>
<proteinExistence type="predicted"/>
<dbReference type="InterPro" id="IPR050742">
    <property type="entry name" value="Helicase_Restrict-Modif_Enz"/>
</dbReference>
<dbReference type="SMART" id="SM00487">
    <property type="entry name" value="DEXDc"/>
    <property type="match status" value="1"/>
</dbReference>
<dbReference type="InterPro" id="IPR027417">
    <property type="entry name" value="P-loop_NTPase"/>
</dbReference>
<dbReference type="RefSeq" id="WP_250826286.1">
    <property type="nucleotide sequence ID" value="NZ_JAMOIL010000003.1"/>
</dbReference>
<feature type="domain" description="Helicase ATP-binding" evidence="1">
    <location>
        <begin position="29"/>
        <end position="209"/>
    </location>
</feature>
<dbReference type="Proteomes" id="UP001139485">
    <property type="component" value="Unassembled WGS sequence"/>
</dbReference>
<evidence type="ECO:0000313" key="3">
    <source>
        <dbReference type="Proteomes" id="UP001139485"/>
    </source>
</evidence>
<dbReference type="GO" id="GO:0005524">
    <property type="term" value="F:ATP binding"/>
    <property type="evidence" value="ECO:0007669"/>
    <property type="project" value="InterPro"/>
</dbReference>
<gene>
    <name evidence="2" type="ORF">M8330_04020</name>
</gene>
<dbReference type="InterPro" id="IPR014001">
    <property type="entry name" value="Helicase_ATP-bd"/>
</dbReference>
<name>A0A9X2IDP0_9ACTN</name>
<keyword evidence="3" id="KW-1185">Reference proteome</keyword>
<dbReference type="PROSITE" id="PS51192">
    <property type="entry name" value="HELICASE_ATP_BIND_1"/>
    <property type="match status" value="1"/>
</dbReference>
<dbReference type="GO" id="GO:0016787">
    <property type="term" value="F:hydrolase activity"/>
    <property type="evidence" value="ECO:0007669"/>
    <property type="project" value="InterPro"/>
</dbReference>
<comment type="caution">
    <text evidence="2">The sequence shown here is derived from an EMBL/GenBank/DDBJ whole genome shotgun (WGS) entry which is preliminary data.</text>
</comment>
<protein>
    <submittedName>
        <fullName evidence="2">DEAD/DEAH box helicase family protein</fullName>
    </submittedName>
</protein>
<keyword evidence="2" id="KW-0547">Nucleotide-binding</keyword>
<dbReference type="GO" id="GO:0003677">
    <property type="term" value="F:DNA binding"/>
    <property type="evidence" value="ECO:0007669"/>
    <property type="project" value="InterPro"/>
</dbReference>
<dbReference type="Pfam" id="PF04851">
    <property type="entry name" value="ResIII"/>
    <property type="match status" value="1"/>
</dbReference>
<evidence type="ECO:0000259" key="1">
    <source>
        <dbReference type="PROSITE" id="PS51192"/>
    </source>
</evidence>
<dbReference type="SUPFAM" id="SSF52540">
    <property type="entry name" value="P-loop containing nucleoside triphosphate hydrolases"/>
    <property type="match status" value="2"/>
</dbReference>
<dbReference type="AlphaFoldDB" id="A0A9X2IDP0"/>
<dbReference type="EMBL" id="JAMOIL010000003">
    <property type="protein sequence ID" value="MCM0619462.1"/>
    <property type="molecule type" value="Genomic_DNA"/>
</dbReference>
<dbReference type="PANTHER" id="PTHR47396:SF1">
    <property type="entry name" value="ATP-DEPENDENT HELICASE IRC3-RELATED"/>
    <property type="match status" value="1"/>
</dbReference>
<dbReference type="Gene3D" id="3.40.50.300">
    <property type="entry name" value="P-loop containing nucleotide triphosphate hydrolases"/>
    <property type="match status" value="2"/>
</dbReference>
<dbReference type="GO" id="GO:0004386">
    <property type="term" value="F:helicase activity"/>
    <property type="evidence" value="ECO:0007669"/>
    <property type="project" value="UniProtKB-KW"/>
</dbReference>
<dbReference type="InterPro" id="IPR006935">
    <property type="entry name" value="Helicase/UvrB_N"/>
</dbReference>